<feature type="transmembrane region" description="Helical" evidence="1">
    <location>
        <begin position="32"/>
        <end position="52"/>
    </location>
</feature>
<evidence type="ECO:0000256" key="1">
    <source>
        <dbReference type="SAM" id="Phobius"/>
    </source>
</evidence>
<sequence length="315" mass="34372">MLFLLMGIFVGALLPIQTALNAQMRSFLKSPFLASLCSFTIGTIFLALLVLLSGDSLFLSKQQVSILPLWAYLGGLLGMLGLTANILLFPVLGSVQTVIMPILGQLLMSLLIDQFGWFHAKIHSFSLFRAFGTIGLIIGVLLVVFFPQYFRQEKQMKYVAPIKAKSNLQFLWQLVGIGAGMLMSSQVAINGYLGHQIGSSVHAAFISFFVGTILVCLAVCFERSWLNIRQVKFTNIPPWLWLAGMLGAGYVFCNAFLAPKIGTGAIVTLALVGQILSSMTIDQFGLLGAIQKKIKAIQLLGLAILFIGVLFIEIF</sequence>
<comment type="caution">
    <text evidence="2">The sequence shown here is derived from an EMBL/GenBank/DDBJ whole genome shotgun (WGS) entry which is preliminary data.</text>
</comment>
<dbReference type="eggNOG" id="COG3238">
    <property type="taxonomic scope" value="Bacteria"/>
</dbReference>
<feature type="transmembrane region" description="Helical" evidence="1">
    <location>
        <begin position="205"/>
        <end position="226"/>
    </location>
</feature>
<organism evidence="2 3">
    <name type="scientific">Enterococcus columbae DSM 7374 = ATCC 51263</name>
    <dbReference type="NCBI Taxonomy" id="1121865"/>
    <lineage>
        <taxon>Bacteria</taxon>
        <taxon>Bacillati</taxon>
        <taxon>Bacillota</taxon>
        <taxon>Bacilli</taxon>
        <taxon>Lactobacillales</taxon>
        <taxon>Enterococcaceae</taxon>
        <taxon>Enterococcus</taxon>
    </lineage>
</organism>
<evidence type="ECO:0000313" key="3">
    <source>
        <dbReference type="Proteomes" id="UP000014113"/>
    </source>
</evidence>
<keyword evidence="1" id="KW-0472">Membrane</keyword>
<dbReference type="GO" id="GO:0005886">
    <property type="term" value="C:plasma membrane"/>
    <property type="evidence" value="ECO:0007669"/>
    <property type="project" value="TreeGrafter"/>
</dbReference>
<dbReference type="InterPro" id="IPR006750">
    <property type="entry name" value="YdcZ"/>
</dbReference>
<feature type="transmembrane region" description="Helical" evidence="1">
    <location>
        <begin position="296"/>
        <end position="314"/>
    </location>
</feature>
<dbReference type="PANTHER" id="PTHR34821:SF2">
    <property type="entry name" value="INNER MEMBRANE PROTEIN YDCZ"/>
    <property type="match status" value="1"/>
</dbReference>
<gene>
    <name evidence="2" type="ORF">I568_01128</name>
</gene>
<name>S1N6J2_9ENTE</name>
<feature type="transmembrane region" description="Helical" evidence="1">
    <location>
        <begin position="170"/>
        <end position="193"/>
    </location>
</feature>
<keyword evidence="3" id="KW-1185">Reference proteome</keyword>
<dbReference type="PATRIC" id="fig|1121865.3.peg.523"/>
<feature type="transmembrane region" description="Helical" evidence="1">
    <location>
        <begin position="98"/>
        <end position="118"/>
    </location>
</feature>
<feature type="transmembrane region" description="Helical" evidence="1">
    <location>
        <begin position="238"/>
        <end position="258"/>
    </location>
</feature>
<protein>
    <recommendedName>
        <fullName evidence="4">Integral membrane protein</fullName>
    </recommendedName>
</protein>
<keyword evidence="1" id="KW-1133">Transmembrane helix</keyword>
<reference evidence="2 3" key="1">
    <citation type="submission" date="2013-03" db="EMBL/GenBank/DDBJ databases">
        <title>The Genome Sequence of Enterococcus columbae ATCC_51263 (PacBio/Illumina hybrid assembly).</title>
        <authorList>
            <consortium name="The Broad Institute Genomics Platform"/>
            <consortium name="The Broad Institute Genome Sequencing Center for Infectious Disease"/>
            <person name="Earl A."/>
            <person name="Russ C."/>
            <person name="Gilmore M."/>
            <person name="Surin D."/>
            <person name="Walker B."/>
            <person name="Young S."/>
            <person name="Zeng Q."/>
            <person name="Gargeya S."/>
            <person name="Fitzgerald M."/>
            <person name="Haas B."/>
            <person name="Abouelleil A."/>
            <person name="Allen A.W."/>
            <person name="Alvarado L."/>
            <person name="Arachchi H.M."/>
            <person name="Berlin A.M."/>
            <person name="Chapman S.B."/>
            <person name="Gainer-Dewar J."/>
            <person name="Goldberg J."/>
            <person name="Griggs A."/>
            <person name="Gujja S."/>
            <person name="Hansen M."/>
            <person name="Howarth C."/>
            <person name="Imamovic A."/>
            <person name="Ireland A."/>
            <person name="Larimer J."/>
            <person name="McCowan C."/>
            <person name="Murphy C."/>
            <person name="Pearson M."/>
            <person name="Poon T.W."/>
            <person name="Priest M."/>
            <person name="Roberts A."/>
            <person name="Saif S."/>
            <person name="Shea T."/>
            <person name="Sisk P."/>
            <person name="Sykes S."/>
            <person name="Wortman J."/>
            <person name="Nusbaum C."/>
            <person name="Birren B."/>
        </authorList>
    </citation>
    <scope>NUCLEOTIDE SEQUENCE [LARGE SCALE GENOMIC DNA]</scope>
    <source>
        <strain evidence="2 3">ATCC 51263</strain>
    </source>
</reference>
<proteinExistence type="predicted"/>
<accession>S1N6J2</accession>
<dbReference type="AlphaFoldDB" id="S1N6J2"/>
<dbReference type="RefSeq" id="WP_016182693.1">
    <property type="nucleotide sequence ID" value="NZ_JXKI01000014.1"/>
</dbReference>
<dbReference type="STRING" id="1121865.OMW_00530"/>
<keyword evidence="1" id="KW-0812">Transmembrane</keyword>
<dbReference type="Pfam" id="PF04657">
    <property type="entry name" value="DMT_YdcZ"/>
    <property type="match status" value="2"/>
</dbReference>
<evidence type="ECO:0008006" key="4">
    <source>
        <dbReference type="Google" id="ProtNLM"/>
    </source>
</evidence>
<feature type="transmembrane region" description="Helical" evidence="1">
    <location>
        <begin position="130"/>
        <end position="150"/>
    </location>
</feature>
<evidence type="ECO:0000313" key="2">
    <source>
        <dbReference type="EMBL" id="EOW84632.1"/>
    </source>
</evidence>
<dbReference type="EMBL" id="ASWJ01000004">
    <property type="protein sequence ID" value="EOW84632.1"/>
    <property type="molecule type" value="Genomic_DNA"/>
</dbReference>
<dbReference type="OrthoDB" id="7864805at2"/>
<dbReference type="PANTHER" id="PTHR34821">
    <property type="entry name" value="INNER MEMBRANE PROTEIN YDCZ"/>
    <property type="match status" value="1"/>
</dbReference>
<dbReference type="Proteomes" id="UP000014113">
    <property type="component" value="Unassembled WGS sequence"/>
</dbReference>
<feature type="transmembrane region" description="Helical" evidence="1">
    <location>
        <begin position="265"/>
        <end position="290"/>
    </location>
</feature>
<feature type="transmembrane region" description="Helical" evidence="1">
    <location>
        <begin position="64"/>
        <end position="92"/>
    </location>
</feature>